<comment type="caution">
    <text evidence="1">The sequence shown here is derived from an EMBL/GenBank/DDBJ whole genome shotgun (WGS) entry which is preliminary data.</text>
</comment>
<organism evidence="1 2">
    <name type="scientific">Malus baccata</name>
    <name type="common">Siberian crab apple</name>
    <name type="synonym">Pyrus baccata</name>
    <dbReference type="NCBI Taxonomy" id="106549"/>
    <lineage>
        <taxon>Eukaryota</taxon>
        <taxon>Viridiplantae</taxon>
        <taxon>Streptophyta</taxon>
        <taxon>Embryophyta</taxon>
        <taxon>Tracheophyta</taxon>
        <taxon>Spermatophyta</taxon>
        <taxon>Magnoliopsida</taxon>
        <taxon>eudicotyledons</taxon>
        <taxon>Gunneridae</taxon>
        <taxon>Pentapetalae</taxon>
        <taxon>rosids</taxon>
        <taxon>fabids</taxon>
        <taxon>Rosales</taxon>
        <taxon>Rosaceae</taxon>
        <taxon>Amygdaloideae</taxon>
        <taxon>Maleae</taxon>
        <taxon>Malus</taxon>
    </lineage>
</organism>
<name>A0A540N9J6_MALBA</name>
<sequence>MEAKNLRNFVLCGSKFYMRDAFINPKVTYFLFNGFVKSISSIKLAPTGSSEHLSALRDYLESFDCSEDMSLYIQDAKSFIFPESFRKTCSPPLRNLKHNVTAKMPPATEAEDSELRDSLLWIAPSAYIPQIEHWT</sequence>
<evidence type="ECO:0000313" key="1">
    <source>
        <dbReference type="EMBL" id="TQE07722.1"/>
    </source>
</evidence>
<reference evidence="1 2" key="1">
    <citation type="journal article" date="2019" name="G3 (Bethesda)">
        <title>Sequencing of a Wild Apple (Malus baccata) Genome Unravels the Differences Between Cultivated and Wild Apple Species Regarding Disease Resistance and Cold Tolerance.</title>
        <authorList>
            <person name="Chen X."/>
        </authorList>
    </citation>
    <scope>NUCLEOTIDE SEQUENCE [LARGE SCALE GENOMIC DNA]</scope>
    <source>
        <strain evidence="2">cv. Shandingzi</strain>
        <tissue evidence="1">Leaves</tissue>
    </source>
</reference>
<proteinExistence type="predicted"/>
<accession>A0A540N9J6</accession>
<keyword evidence="2" id="KW-1185">Reference proteome</keyword>
<dbReference type="AlphaFoldDB" id="A0A540N9J6"/>
<gene>
    <name evidence="1" type="ORF">C1H46_006655</name>
</gene>
<protein>
    <submittedName>
        <fullName evidence="1">Uncharacterized protein</fullName>
    </submittedName>
</protein>
<dbReference type="EMBL" id="VIEB01000081">
    <property type="protein sequence ID" value="TQE07722.1"/>
    <property type="molecule type" value="Genomic_DNA"/>
</dbReference>
<evidence type="ECO:0000313" key="2">
    <source>
        <dbReference type="Proteomes" id="UP000315295"/>
    </source>
</evidence>
<dbReference type="Proteomes" id="UP000315295">
    <property type="component" value="Unassembled WGS sequence"/>
</dbReference>